<dbReference type="EMBL" id="JAIWYP010000004">
    <property type="protein sequence ID" value="KAH3837276.1"/>
    <property type="molecule type" value="Genomic_DNA"/>
</dbReference>
<dbReference type="PANTHER" id="PTHR19143">
    <property type="entry name" value="FIBRINOGEN/TENASCIN/ANGIOPOEITIN"/>
    <property type="match status" value="1"/>
</dbReference>
<reference evidence="4" key="1">
    <citation type="journal article" date="2019" name="bioRxiv">
        <title>The Genome of the Zebra Mussel, Dreissena polymorpha: A Resource for Invasive Species Research.</title>
        <authorList>
            <person name="McCartney M.A."/>
            <person name="Auch B."/>
            <person name="Kono T."/>
            <person name="Mallez S."/>
            <person name="Zhang Y."/>
            <person name="Obille A."/>
            <person name="Becker A."/>
            <person name="Abrahante J.E."/>
            <person name="Garbe J."/>
            <person name="Badalamenti J.P."/>
            <person name="Herman A."/>
            <person name="Mangelson H."/>
            <person name="Liachko I."/>
            <person name="Sullivan S."/>
            <person name="Sone E.D."/>
            <person name="Koren S."/>
            <person name="Silverstein K.A.T."/>
            <person name="Beckman K.B."/>
            <person name="Gohl D.M."/>
        </authorList>
    </citation>
    <scope>NUCLEOTIDE SEQUENCE</scope>
    <source>
        <strain evidence="4">Duluth1</strain>
        <tissue evidence="4">Whole animal</tissue>
    </source>
</reference>
<dbReference type="InterPro" id="IPR036056">
    <property type="entry name" value="Fibrinogen-like_C"/>
</dbReference>
<dbReference type="Pfam" id="PF00147">
    <property type="entry name" value="Fibrinogen_C"/>
    <property type="match status" value="1"/>
</dbReference>
<keyword evidence="5" id="KW-1185">Reference proteome</keyword>
<sequence length="533" mass="61217">MISVDSGPLKECTYEFQVWQPDANELMRMRNLEVQFSNFTNYVQKELLSFQLTRSLDAGSYRNWSATHERTLTDLKTDQLEKYIQVQELKAKLEQIEMKIEHLREKIQAKASKHSHKKKHVRMVPSLAQADTQRHQGIEHLKSMISDLKAEWILLKRDLIHLRDENDDIKKIQSEIINSTKGIRTWSDQVKGMFSAANIKDSLLDSALATVNKVIDQIQHDLLVIKANQQKIKDDIEKHATGLVALQASTADMRQGFMEIQLANKVDTLQQIVSSIAQPQKGAMQLQQAPSATQKNPDDNVIKFPEVKSLRENEIPKDCSDIVGQGHTMNGVYKVKVAPILAATEVYCSIEDGVGFTVIQRRVDGLQDFGRGWLEYKYGFGNVYGEFWMGNEIIRALTKDNDYGLRIDLWDWEGNVTNAEYDVFSVSNEEGRYALHVSGYHGNAGDSLSYHDGMKFSTKDLDNDIHHRNCAAENNGGWWFSDCYYSHLNGRYHVGWYAQAKYTFADGIVWYTLKESERYSLRKVEMKLKKHKH</sequence>
<dbReference type="InterPro" id="IPR002181">
    <property type="entry name" value="Fibrinogen_a/b/g_C_dom"/>
</dbReference>
<dbReference type="InterPro" id="IPR050373">
    <property type="entry name" value="Fibrinogen_C-term_domain"/>
</dbReference>
<evidence type="ECO:0000259" key="3">
    <source>
        <dbReference type="PROSITE" id="PS51406"/>
    </source>
</evidence>
<dbReference type="CDD" id="cd00087">
    <property type="entry name" value="FReD"/>
    <property type="match status" value="1"/>
</dbReference>
<evidence type="ECO:0000256" key="1">
    <source>
        <dbReference type="ARBA" id="ARBA00023157"/>
    </source>
</evidence>
<feature type="domain" description="Fibrinogen C-terminal" evidence="3">
    <location>
        <begin position="310"/>
        <end position="532"/>
    </location>
</feature>
<dbReference type="SMART" id="SM00186">
    <property type="entry name" value="FBG"/>
    <property type="match status" value="1"/>
</dbReference>
<keyword evidence="2" id="KW-0175">Coiled coil</keyword>
<accession>A0A9D4KCT9</accession>
<evidence type="ECO:0000313" key="4">
    <source>
        <dbReference type="EMBL" id="KAH3837276.1"/>
    </source>
</evidence>
<dbReference type="PROSITE" id="PS51406">
    <property type="entry name" value="FIBRINOGEN_C_2"/>
    <property type="match status" value="1"/>
</dbReference>
<dbReference type="Gene3D" id="3.90.215.10">
    <property type="entry name" value="Gamma Fibrinogen, chain A, domain 1"/>
    <property type="match status" value="1"/>
</dbReference>
<feature type="coiled-coil region" evidence="2">
    <location>
        <begin position="86"/>
        <end position="113"/>
    </location>
</feature>
<organism evidence="4 5">
    <name type="scientific">Dreissena polymorpha</name>
    <name type="common">Zebra mussel</name>
    <name type="synonym">Mytilus polymorpha</name>
    <dbReference type="NCBI Taxonomy" id="45954"/>
    <lineage>
        <taxon>Eukaryota</taxon>
        <taxon>Metazoa</taxon>
        <taxon>Spiralia</taxon>
        <taxon>Lophotrochozoa</taxon>
        <taxon>Mollusca</taxon>
        <taxon>Bivalvia</taxon>
        <taxon>Autobranchia</taxon>
        <taxon>Heteroconchia</taxon>
        <taxon>Euheterodonta</taxon>
        <taxon>Imparidentia</taxon>
        <taxon>Neoheterodontei</taxon>
        <taxon>Myida</taxon>
        <taxon>Dreissenoidea</taxon>
        <taxon>Dreissenidae</taxon>
        <taxon>Dreissena</taxon>
    </lineage>
</organism>
<dbReference type="InterPro" id="IPR014716">
    <property type="entry name" value="Fibrinogen_a/b/g_C_1"/>
</dbReference>
<dbReference type="SUPFAM" id="SSF56496">
    <property type="entry name" value="Fibrinogen C-terminal domain-like"/>
    <property type="match status" value="1"/>
</dbReference>
<name>A0A9D4KCT9_DREPO</name>
<keyword evidence="1" id="KW-1015">Disulfide bond</keyword>
<evidence type="ECO:0000256" key="2">
    <source>
        <dbReference type="SAM" id="Coils"/>
    </source>
</evidence>
<reference evidence="4" key="2">
    <citation type="submission" date="2020-11" db="EMBL/GenBank/DDBJ databases">
        <authorList>
            <person name="McCartney M.A."/>
            <person name="Auch B."/>
            <person name="Kono T."/>
            <person name="Mallez S."/>
            <person name="Becker A."/>
            <person name="Gohl D.M."/>
            <person name="Silverstein K.A.T."/>
            <person name="Koren S."/>
            <person name="Bechman K.B."/>
            <person name="Herman A."/>
            <person name="Abrahante J.E."/>
            <person name="Garbe J."/>
        </authorList>
    </citation>
    <scope>NUCLEOTIDE SEQUENCE</scope>
    <source>
        <strain evidence="4">Duluth1</strain>
        <tissue evidence="4">Whole animal</tissue>
    </source>
</reference>
<dbReference type="AlphaFoldDB" id="A0A9D4KCT9"/>
<protein>
    <recommendedName>
        <fullName evidence="3">Fibrinogen C-terminal domain-containing protein</fullName>
    </recommendedName>
</protein>
<proteinExistence type="predicted"/>
<dbReference type="InterPro" id="IPR020837">
    <property type="entry name" value="Fibrinogen_CS"/>
</dbReference>
<dbReference type="Proteomes" id="UP000828390">
    <property type="component" value="Unassembled WGS sequence"/>
</dbReference>
<evidence type="ECO:0000313" key="5">
    <source>
        <dbReference type="Proteomes" id="UP000828390"/>
    </source>
</evidence>
<gene>
    <name evidence="4" type="ORF">DPMN_110661</name>
</gene>
<dbReference type="PROSITE" id="PS00514">
    <property type="entry name" value="FIBRINOGEN_C_1"/>
    <property type="match status" value="1"/>
</dbReference>
<comment type="caution">
    <text evidence="4">The sequence shown here is derived from an EMBL/GenBank/DDBJ whole genome shotgun (WGS) entry which is preliminary data.</text>
</comment>